<dbReference type="PANTHER" id="PTHR22603:SF66">
    <property type="entry name" value="ETHANOLAMINE KINASE"/>
    <property type="match status" value="1"/>
</dbReference>
<protein>
    <submittedName>
        <fullName evidence="1">Thiamine kinase-like enzyme</fullName>
    </submittedName>
</protein>
<dbReference type="RefSeq" id="WP_110314750.1">
    <property type="nucleotide sequence ID" value="NZ_QJJU01000002.1"/>
</dbReference>
<dbReference type="PANTHER" id="PTHR22603">
    <property type="entry name" value="CHOLINE/ETHANOALAMINE KINASE"/>
    <property type="match status" value="1"/>
</dbReference>
<dbReference type="OrthoDB" id="179763at2"/>
<organism evidence="1 2">
    <name type="scientific">Mycolicibacterium moriokaense</name>
    <dbReference type="NCBI Taxonomy" id="39691"/>
    <lineage>
        <taxon>Bacteria</taxon>
        <taxon>Bacillati</taxon>
        <taxon>Actinomycetota</taxon>
        <taxon>Actinomycetes</taxon>
        <taxon>Mycobacteriales</taxon>
        <taxon>Mycobacteriaceae</taxon>
        <taxon>Mycolicibacterium</taxon>
    </lineage>
</organism>
<dbReference type="GO" id="GO:0006646">
    <property type="term" value="P:phosphatidylethanolamine biosynthetic process"/>
    <property type="evidence" value="ECO:0007669"/>
    <property type="project" value="TreeGrafter"/>
</dbReference>
<reference evidence="1 2" key="2">
    <citation type="submission" date="2018-06" db="EMBL/GenBank/DDBJ databases">
        <title>Sequencing of bacterial isolates from soil warming experiment in Harvard Forest, Massachusetts, USA.</title>
        <authorList>
            <person name="Deangelis K.PhD."/>
        </authorList>
    </citation>
    <scope>NUCLEOTIDE SEQUENCE [LARGE SCALE GENOMIC DNA]</scope>
    <source>
        <strain evidence="1 2">GAS496</strain>
    </source>
</reference>
<sequence length="307" mass="34602">MPLQLTDTQLNELFDEFPALAGRPRQLQELSGGLTNRNVKVSTPDAVYVARCTDTSSNFLGIDRGEEYYNTTMAEQAGVGAPVIDYRPDLGILLLGYLNGKTLCNDDFQRQGVVAKVAAGCRELHRGPRFRGRFDMFERQPRYLKTVRDNGFKIPLDYLDHADTFARIEKVLTATDQTTVPCNNDLLAGNFIEDGDRVWIIDYEYSGNNDPCFELGNIWSECGLSTDQLDELVTAYYGRRLRHKIARAHLQGIVAKYGWTLWGCIQSASSALDVDFWAWAMERYEAAVAEFNGPHFTRLLDDVSATD</sequence>
<dbReference type="Pfam" id="PF01633">
    <property type="entry name" value="Choline_kinase"/>
    <property type="match status" value="1"/>
</dbReference>
<dbReference type="SUPFAM" id="SSF56112">
    <property type="entry name" value="Protein kinase-like (PK-like)"/>
    <property type="match status" value="1"/>
</dbReference>
<dbReference type="Gene3D" id="3.30.200.20">
    <property type="entry name" value="Phosphorylase Kinase, domain 1"/>
    <property type="match status" value="1"/>
</dbReference>
<proteinExistence type="predicted"/>
<keyword evidence="1" id="KW-0808">Transferase</keyword>
<dbReference type="GO" id="GO:0004305">
    <property type="term" value="F:ethanolamine kinase activity"/>
    <property type="evidence" value="ECO:0007669"/>
    <property type="project" value="TreeGrafter"/>
</dbReference>
<keyword evidence="1" id="KW-0418">Kinase</keyword>
<dbReference type="Gene3D" id="3.90.1200.10">
    <property type="match status" value="1"/>
</dbReference>
<reference evidence="2" key="1">
    <citation type="submission" date="2018-05" db="EMBL/GenBank/DDBJ databases">
        <authorList>
            <person name="Deangelis K."/>
            <person name="Huntemann M."/>
            <person name="Clum A."/>
            <person name="Pillay M."/>
            <person name="Palaniappan K."/>
            <person name="Varghese N."/>
            <person name="Mikhailova N."/>
            <person name="Stamatis D."/>
            <person name="Reddy T."/>
            <person name="Daum C."/>
            <person name="Shapiro N."/>
            <person name="Ivanova N."/>
            <person name="Kyrpides N."/>
            <person name="Woyke T."/>
        </authorList>
    </citation>
    <scope>NUCLEOTIDE SEQUENCE [LARGE SCALE GENOMIC DNA]</scope>
    <source>
        <strain evidence="2">GAS496</strain>
    </source>
</reference>
<comment type="caution">
    <text evidence="1">The sequence shown here is derived from an EMBL/GenBank/DDBJ whole genome shotgun (WGS) entry which is preliminary data.</text>
</comment>
<name>A0A318HLM2_9MYCO</name>
<dbReference type="Proteomes" id="UP000247781">
    <property type="component" value="Unassembled WGS sequence"/>
</dbReference>
<dbReference type="AlphaFoldDB" id="A0A318HLM2"/>
<keyword evidence="2" id="KW-1185">Reference proteome</keyword>
<evidence type="ECO:0000313" key="2">
    <source>
        <dbReference type="Proteomes" id="UP000247781"/>
    </source>
</evidence>
<evidence type="ECO:0000313" key="1">
    <source>
        <dbReference type="EMBL" id="PXX12101.1"/>
    </source>
</evidence>
<gene>
    <name evidence="1" type="ORF">C8E89_102226</name>
</gene>
<accession>A0A318HLM2</accession>
<dbReference type="EMBL" id="QJJU01000002">
    <property type="protein sequence ID" value="PXX12101.1"/>
    <property type="molecule type" value="Genomic_DNA"/>
</dbReference>
<dbReference type="GO" id="GO:0005737">
    <property type="term" value="C:cytoplasm"/>
    <property type="evidence" value="ECO:0007669"/>
    <property type="project" value="TreeGrafter"/>
</dbReference>
<dbReference type="InterPro" id="IPR011009">
    <property type="entry name" value="Kinase-like_dom_sf"/>
</dbReference>
<dbReference type="CDD" id="cd05151">
    <property type="entry name" value="ChoK-like"/>
    <property type="match status" value="1"/>
</dbReference>